<accession>A0A0A9E737</accession>
<dbReference type="EMBL" id="GBRH01204215">
    <property type="protein sequence ID" value="JAD93680.1"/>
    <property type="molecule type" value="Transcribed_RNA"/>
</dbReference>
<name>A0A0A9E737_ARUDO</name>
<sequence length="73" mass="8515">MLHEICCSHGTKECLLSYLKIKFKLATTAASRQFQSDGSLHQRHQQSYLQKKIQMTDYFVYLPTLLVQLVCHL</sequence>
<organism evidence="1">
    <name type="scientific">Arundo donax</name>
    <name type="common">Giant reed</name>
    <name type="synonym">Donax arundinaceus</name>
    <dbReference type="NCBI Taxonomy" id="35708"/>
    <lineage>
        <taxon>Eukaryota</taxon>
        <taxon>Viridiplantae</taxon>
        <taxon>Streptophyta</taxon>
        <taxon>Embryophyta</taxon>
        <taxon>Tracheophyta</taxon>
        <taxon>Spermatophyta</taxon>
        <taxon>Magnoliopsida</taxon>
        <taxon>Liliopsida</taxon>
        <taxon>Poales</taxon>
        <taxon>Poaceae</taxon>
        <taxon>PACMAD clade</taxon>
        <taxon>Arundinoideae</taxon>
        <taxon>Arundineae</taxon>
        <taxon>Arundo</taxon>
    </lineage>
</organism>
<dbReference type="AlphaFoldDB" id="A0A0A9E737"/>
<protein>
    <submittedName>
        <fullName evidence="1">Uncharacterized protein</fullName>
    </submittedName>
</protein>
<evidence type="ECO:0000313" key="1">
    <source>
        <dbReference type="EMBL" id="JAD93680.1"/>
    </source>
</evidence>
<proteinExistence type="predicted"/>
<reference evidence="1" key="2">
    <citation type="journal article" date="2015" name="Data Brief">
        <title>Shoot transcriptome of the giant reed, Arundo donax.</title>
        <authorList>
            <person name="Barrero R.A."/>
            <person name="Guerrero F.D."/>
            <person name="Moolhuijzen P."/>
            <person name="Goolsby J.A."/>
            <person name="Tidwell J."/>
            <person name="Bellgard S.E."/>
            <person name="Bellgard M.I."/>
        </authorList>
    </citation>
    <scope>NUCLEOTIDE SEQUENCE</scope>
    <source>
        <tissue evidence="1">Shoot tissue taken approximately 20 cm above the soil surface</tissue>
    </source>
</reference>
<reference evidence="1" key="1">
    <citation type="submission" date="2014-09" db="EMBL/GenBank/DDBJ databases">
        <authorList>
            <person name="Magalhaes I.L.F."/>
            <person name="Oliveira U."/>
            <person name="Santos F.R."/>
            <person name="Vidigal T.H.D.A."/>
            <person name="Brescovit A.D."/>
            <person name="Santos A.J."/>
        </authorList>
    </citation>
    <scope>NUCLEOTIDE SEQUENCE</scope>
    <source>
        <tissue evidence="1">Shoot tissue taken approximately 20 cm above the soil surface</tissue>
    </source>
</reference>